<dbReference type="AlphaFoldDB" id="A0A420HYZ8"/>
<dbReference type="EMBL" id="MCBR01014598">
    <property type="protein sequence ID" value="RKF62643.1"/>
    <property type="molecule type" value="Genomic_DNA"/>
</dbReference>
<proteinExistence type="predicted"/>
<comment type="caution">
    <text evidence="1">The sequence shown here is derived from an EMBL/GenBank/DDBJ whole genome shotgun (WGS) entry which is preliminary data.</text>
</comment>
<accession>A0A420HYZ8</accession>
<protein>
    <submittedName>
        <fullName evidence="1">Uncharacterized protein</fullName>
    </submittedName>
</protein>
<gene>
    <name evidence="1" type="ORF">GcC1_145013</name>
</gene>
<name>A0A420HYZ8_9PEZI</name>
<reference evidence="1 2" key="1">
    <citation type="journal article" date="2018" name="BMC Genomics">
        <title>Comparative genome analyses reveal sequence features reflecting distinct modes of host-adaptation between dicot and monocot powdery mildew.</title>
        <authorList>
            <person name="Wu Y."/>
            <person name="Ma X."/>
            <person name="Pan Z."/>
            <person name="Kale S.D."/>
            <person name="Song Y."/>
            <person name="King H."/>
            <person name="Zhang Q."/>
            <person name="Presley C."/>
            <person name="Deng X."/>
            <person name="Wei C.I."/>
            <person name="Xiao S."/>
        </authorList>
    </citation>
    <scope>NUCLEOTIDE SEQUENCE [LARGE SCALE GENOMIC DNA]</scope>
    <source>
        <strain evidence="1">UCSC1</strain>
    </source>
</reference>
<sequence>MSGTTRPNSDTPMLDILFTDPFSGLSVEDKQEVLLMLEERRRNRVHAKPASEACQTTKAVLLPLWNGKQEDFSFFMDMLRTSVEKEMAGNREPSCLCTLW</sequence>
<dbReference type="Proteomes" id="UP000285405">
    <property type="component" value="Unassembled WGS sequence"/>
</dbReference>
<evidence type="ECO:0000313" key="2">
    <source>
        <dbReference type="Proteomes" id="UP000285405"/>
    </source>
</evidence>
<organism evidence="1 2">
    <name type="scientific">Golovinomyces cichoracearum</name>
    <dbReference type="NCBI Taxonomy" id="62708"/>
    <lineage>
        <taxon>Eukaryota</taxon>
        <taxon>Fungi</taxon>
        <taxon>Dikarya</taxon>
        <taxon>Ascomycota</taxon>
        <taxon>Pezizomycotina</taxon>
        <taxon>Leotiomycetes</taxon>
        <taxon>Erysiphales</taxon>
        <taxon>Erysiphaceae</taxon>
        <taxon>Golovinomyces</taxon>
    </lineage>
</organism>
<evidence type="ECO:0000313" key="1">
    <source>
        <dbReference type="EMBL" id="RKF62643.1"/>
    </source>
</evidence>